<dbReference type="Proteomes" id="UP000054538">
    <property type="component" value="Unassembled WGS sequence"/>
</dbReference>
<organism evidence="1 2">
    <name type="scientific">Paxillus rubicundulus Ve08.2h10</name>
    <dbReference type="NCBI Taxonomy" id="930991"/>
    <lineage>
        <taxon>Eukaryota</taxon>
        <taxon>Fungi</taxon>
        <taxon>Dikarya</taxon>
        <taxon>Basidiomycota</taxon>
        <taxon>Agaricomycotina</taxon>
        <taxon>Agaricomycetes</taxon>
        <taxon>Agaricomycetidae</taxon>
        <taxon>Boletales</taxon>
        <taxon>Paxilineae</taxon>
        <taxon>Paxillaceae</taxon>
        <taxon>Paxillus</taxon>
    </lineage>
</organism>
<evidence type="ECO:0000313" key="2">
    <source>
        <dbReference type="Proteomes" id="UP000054538"/>
    </source>
</evidence>
<keyword evidence="2" id="KW-1185">Reference proteome</keyword>
<proteinExistence type="predicted"/>
<dbReference type="EMBL" id="KN825096">
    <property type="protein sequence ID" value="KIK94594.1"/>
    <property type="molecule type" value="Genomic_DNA"/>
</dbReference>
<dbReference type="InParanoid" id="A0A0D0E268"/>
<reference evidence="1 2" key="1">
    <citation type="submission" date="2014-04" db="EMBL/GenBank/DDBJ databases">
        <authorList>
            <consortium name="DOE Joint Genome Institute"/>
            <person name="Kuo A."/>
            <person name="Kohler A."/>
            <person name="Jargeat P."/>
            <person name="Nagy L.G."/>
            <person name="Floudas D."/>
            <person name="Copeland A."/>
            <person name="Barry K.W."/>
            <person name="Cichocki N."/>
            <person name="Veneault-Fourrey C."/>
            <person name="LaButti K."/>
            <person name="Lindquist E.A."/>
            <person name="Lipzen A."/>
            <person name="Lundell T."/>
            <person name="Morin E."/>
            <person name="Murat C."/>
            <person name="Sun H."/>
            <person name="Tunlid A."/>
            <person name="Henrissat B."/>
            <person name="Grigoriev I.V."/>
            <person name="Hibbett D.S."/>
            <person name="Martin F."/>
            <person name="Nordberg H.P."/>
            <person name="Cantor M.N."/>
            <person name="Hua S.X."/>
        </authorList>
    </citation>
    <scope>NUCLEOTIDE SEQUENCE [LARGE SCALE GENOMIC DNA]</scope>
    <source>
        <strain evidence="1 2">Ve08.2h10</strain>
    </source>
</reference>
<dbReference type="HOGENOM" id="CLU_2705564_0_0_1"/>
<name>A0A0D0E268_9AGAM</name>
<protein>
    <submittedName>
        <fullName evidence="1">Uncharacterized protein</fullName>
    </submittedName>
</protein>
<gene>
    <name evidence="1" type="ORF">PAXRUDRAFT_827833</name>
</gene>
<dbReference type="AlphaFoldDB" id="A0A0D0E268"/>
<evidence type="ECO:0000313" key="1">
    <source>
        <dbReference type="EMBL" id="KIK94594.1"/>
    </source>
</evidence>
<sequence>MGRGMYAPDLVPVPGSPRVTSTFTRLREQSESKKLVLSAILNPHIEIVWFLLFASYPALGPTRQSMDFGACQE</sequence>
<accession>A0A0D0E268</accession>
<reference evidence="2" key="2">
    <citation type="submission" date="2015-01" db="EMBL/GenBank/DDBJ databases">
        <title>Evolutionary Origins and Diversification of the Mycorrhizal Mutualists.</title>
        <authorList>
            <consortium name="DOE Joint Genome Institute"/>
            <consortium name="Mycorrhizal Genomics Consortium"/>
            <person name="Kohler A."/>
            <person name="Kuo A."/>
            <person name="Nagy L.G."/>
            <person name="Floudas D."/>
            <person name="Copeland A."/>
            <person name="Barry K.W."/>
            <person name="Cichocki N."/>
            <person name="Veneault-Fourrey C."/>
            <person name="LaButti K."/>
            <person name="Lindquist E.A."/>
            <person name="Lipzen A."/>
            <person name="Lundell T."/>
            <person name="Morin E."/>
            <person name="Murat C."/>
            <person name="Riley R."/>
            <person name="Ohm R."/>
            <person name="Sun H."/>
            <person name="Tunlid A."/>
            <person name="Henrissat B."/>
            <person name="Grigoriev I.V."/>
            <person name="Hibbett D.S."/>
            <person name="Martin F."/>
        </authorList>
    </citation>
    <scope>NUCLEOTIDE SEQUENCE [LARGE SCALE GENOMIC DNA]</scope>
    <source>
        <strain evidence="2">Ve08.2h10</strain>
    </source>
</reference>